<name>A0ABW5R0Z7_9BACL</name>
<gene>
    <name evidence="1" type="ORF">ACFSW5_19470</name>
</gene>
<accession>A0ABW5R0Z7</accession>
<dbReference type="EMBL" id="JBHUMY010000028">
    <property type="protein sequence ID" value="MFD2662439.1"/>
    <property type="molecule type" value="Genomic_DNA"/>
</dbReference>
<evidence type="ECO:0000313" key="1">
    <source>
        <dbReference type="EMBL" id="MFD2662439.1"/>
    </source>
</evidence>
<protein>
    <submittedName>
        <fullName evidence="1">Uncharacterized protein</fullName>
    </submittedName>
</protein>
<keyword evidence="2" id="KW-1185">Reference proteome</keyword>
<sequence>MLFMMSFVYIPVIRYKPQFEKLGAVIFCSYFQMKKEILLG</sequence>
<evidence type="ECO:0000313" key="2">
    <source>
        <dbReference type="Proteomes" id="UP001597493"/>
    </source>
</evidence>
<comment type="caution">
    <text evidence="1">The sequence shown here is derived from an EMBL/GenBank/DDBJ whole genome shotgun (WGS) entry which is preliminary data.</text>
</comment>
<reference evidence="2" key="1">
    <citation type="journal article" date="2019" name="Int. J. Syst. Evol. Microbiol.">
        <title>The Global Catalogue of Microorganisms (GCM) 10K type strain sequencing project: providing services to taxonomists for standard genome sequencing and annotation.</title>
        <authorList>
            <consortium name="The Broad Institute Genomics Platform"/>
            <consortium name="The Broad Institute Genome Sequencing Center for Infectious Disease"/>
            <person name="Wu L."/>
            <person name="Ma J."/>
        </authorList>
    </citation>
    <scope>NUCLEOTIDE SEQUENCE [LARGE SCALE GENOMIC DNA]</scope>
    <source>
        <strain evidence="2">TISTR 1827</strain>
    </source>
</reference>
<proteinExistence type="predicted"/>
<dbReference type="Proteomes" id="UP001597493">
    <property type="component" value="Unassembled WGS sequence"/>
</dbReference>
<dbReference type="RefSeq" id="WP_379276739.1">
    <property type="nucleotide sequence ID" value="NZ_JBHUGT010000025.1"/>
</dbReference>
<organism evidence="1 2">
    <name type="scientific">Paenibacillus thailandensis</name>
    <dbReference type="NCBI Taxonomy" id="393250"/>
    <lineage>
        <taxon>Bacteria</taxon>
        <taxon>Bacillati</taxon>
        <taxon>Bacillota</taxon>
        <taxon>Bacilli</taxon>
        <taxon>Bacillales</taxon>
        <taxon>Paenibacillaceae</taxon>
        <taxon>Paenibacillus</taxon>
    </lineage>
</organism>